<sequence length="130" mass="13996">MNPLESLDVTEEPGFPDLSTTPRSIRNMENLLVTIDKQAAEASSPRTSGTHSPLGSPRDLGSPSASPRKAKSMTGRDVWHLGKGTAGPRSYGSFSKVSRDKWDSSKPGGETVWDQILKSNKANNKEGTKV</sequence>
<protein>
    <submittedName>
        <fullName evidence="2">Uncharacterized protein</fullName>
    </submittedName>
</protein>
<dbReference type="EMBL" id="CP151503">
    <property type="protein sequence ID" value="WZN60711.1"/>
    <property type="molecule type" value="Genomic_DNA"/>
</dbReference>
<feature type="compositionally biased region" description="Polar residues" evidence="1">
    <location>
        <begin position="44"/>
        <end position="53"/>
    </location>
</feature>
<dbReference type="AlphaFoldDB" id="A0AAX4P3Z2"/>
<proteinExistence type="predicted"/>
<evidence type="ECO:0000313" key="3">
    <source>
        <dbReference type="Proteomes" id="UP001472866"/>
    </source>
</evidence>
<feature type="region of interest" description="Disordered" evidence="1">
    <location>
        <begin position="1"/>
        <end position="130"/>
    </location>
</feature>
<evidence type="ECO:0000256" key="1">
    <source>
        <dbReference type="SAM" id="MobiDB-lite"/>
    </source>
</evidence>
<organism evidence="2 3">
    <name type="scientific">Chloropicon roscoffensis</name>
    <dbReference type="NCBI Taxonomy" id="1461544"/>
    <lineage>
        <taxon>Eukaryota</taxon>
        <taxon>Viridiplantae</taxon>
        <taxon>Chlorophyta</taxon>
        <taxon>Chloropicophyceae</taxon>
        <taxon>Chloropicales</taxon>
        <taxon>Chloropicaceae</taxon>
        <taxon>Chloropicon</taxon>
    </lineage>
</organism>
<evidence type="ECO:0000313" key="2">
    <source>
        <dbReference type="EMBL" id="WZN60711.1"/>
    </source>
</evidence>
<keyword evidence="3" id="KW-1185">Reference proteome</keyword>
<name>A0AAX4P3Z2_9CHLO</name>
<reference evidence="2 3" key="1">
    <citation type="submission" date="2024-03" db="EMBL/GenBank/DDBJ databases">
        <title>Complete genome sequence of the green alga Chloropicon roscoffensis RCC1871.</title>
        <authorList>
            <person name="Lemieux C."/>
            <person name="Pombert J.-F."/>
            <person name="Otis C."/>
            <person name="Turmel M."/>
        </authorList>
    </citation>
    <scope>NUCLEOTIDE SEQUENCE [LARGE SCALE GENOMIC DNA]</scope>
    <source>
        <strain evidence="2 3">RCC1871</strain>
    </source>
</reference>
<gene>
    <name evidence="2" type="ORF">HKI87_03g22450</name>
</gene>
<dbReference type="Proteomes" id="UP001472866">
    <property type="component" value="Chromosome 03"/>
</dbReference>
<accession>A0AAX4P3Z2</accession>